<dbReference type="GO" id="GO:0000981">
    <property type="term" value="F:DNA-binding transcription factor activity, RNA polymerase II-specific"/>
    <property type="evidence" value="ECO:0007669"/>
    <property type="project" value="InterPro"/>
</dbReference>
<feature type="region of interest" description="Disordered" evidence="2">
    <location>
        <begin position="464"/>
        <end position="567"/>
    </location>
</feature>
<feature type="region of interest" description="Disordered" evidence="2">
    <location>
        <begin position="118"/>
        <end position="172"/>
    </location>
</feature>
<dbReference type="GO" id="GO:0008270">
    <property type="term" value="F:zinc ion binding"/>
    <property type="evidence" value="ECO:0007669"/>
    <property type="project" value="InterPro"/>
</dbReference>
<feature type="region of interest" description="Disordered" evidence="2">
    <location>
        <begin position="196"/>
        <end position="254"/>
    </location>
</feature>
<gene>
    <name evidence="3" type="ORF">B0T16DRAFT_486784</name>
</gene>
<dbReference type="EMBL" id="JAULSV010000001">
    <property type="protein sequence ID" value="KAK0655131.1"/>
    <property type="molecule type" value="Genomic_DNA"/>
</dbReference>
<protein>
    <submittedName>
        <fullName evidence="3">Uncharacterized protein</fullName>
    </submittedName>
</protein>
<sequence>MSGFSVFQPTLGAALQWLPALGTAELDEMIHAAIPGSSSIADKRAHVAMDFFEFSQQTGKNFKFYPAPASFASTSVPSPASSSALYDSGYGSSFNASPVVSDMSPWTPSSVAYTPSLSAEEISTKPRSASRKSTASSTKQADFSNHPGMRIMTKDGRDVTNSASRGCKTKEQRDHAHLMRIIKACDACKRKKIRCDPSHKKRTASASSQQEAKPAKKVKKASQPPAPAWDIPDFTVPIPFDTQDEPSSSPFQTAPEDELWSQFVLFDQEPTTLATDFRLDDYDFSDTFDFGGVTDFFTPSSSTSSSSPSQLFTPYTPAPPGPSPPVISTETLVDTSPQDLNLPYLNPGSHGSDYVDFNLYSPPADFFLDEEPLPARKEIASGTSRQQSPQSGGVGDHAAPTQQFTEGIVAASRDEYYSSLSCFSDDTFHNDGQQSSVRRLDEYRYATSSLTQSFSGGRQLNHAQDDSILQGPDSSGALQSVSQPSSSGAHASSPTLSQQTDKKSGRHKGYSRGSQLQEPSGTSRPPHTSIQSEIVTYGSRGVTQTSGIGRPTEYYDPGIPAPSPTSSAVNVQVSASFGSATRGRPLSTGQQLQTASTHGSATLQPSPTQPRESMVPGLVERSRVSVSPSVSVPGEYCSVASASPLAVSSYPESSSYLDSRAAPSTSSGGTNGHAITAALATMLFTTLPIRRLVDGELAKNGQPLSSKALFQLAVFGLISSLLAFALQNNFMGHQADLHVCLIITSITFASMHQRCTGLSATMWRPSATPLPAPTPTSTIDNVKTKIQAMGQKVDGLRCAMSQRLRAFLPRQRSLNSIRF</sequence>
<feature type="compositionally biased region" description="Polar residues" evidence="2">
    <location>
        <begin position="512"/>
        <end position="534"/>
    </location>
</feature>
<feature type="region of interest" description="Disordered" evidence="2">
    <location>
        <begin position="380"/>
        <end position="400"/>
    </location>
</feature>
<dbReference type="Proteomes" id="UP001174936">
    <property type="component" value="Unassembled WGS sequence"/>
</dbReference>
<dbReference type="CDD" id="cd00067">
    <property type="entry name" value="GAL4"/>
    <property type="match status" value="1"/>
</dbReference>
<keyword evidence="1" id="KW-0539">Nucleus</keyword>
<proteinExistence type="predicted"/>
<organism evidence="3 4">
    <name type="scientific">Cercophora newfieldiana</name>
    <dbReference type="NCBI Taxonomy" id="92897"/>
    <lineage>
        <taxon>Eukaryota</taxon>
        <taxon>Fungi</taxon>
        <taxon>Dikarya</taxon>
        <taxon>Ascomycota</taxon>
        <taxon>Pezizomycotina</taxon>
        <taxon>Sordariomycetes</taxon>
        <taxon>Sordariomycetidae</taxon>
        <taxon>Sordariales</taxon>
        <taxon>Lasiosphaeriaceae</taxon>
        <taxon>Cercophora</taxon>
    </lineage>
</organism>
<feature type="region of interest" description="Disordered" evidence="2">
    <location>
        <begin position="579"/>
        <end position="616"/>
    </location>
</feature>
<feature type="compositionally biased region" description="Low complexity" evidence="2">
    <location>
        <begin position="299"/>
        <end position="309"/>
    </location>
</feature>
<feature type="compositionally biased region" description="Low complexity" evidence="2">
    <location>
        <begin position="474"/>
        <end position="497"/>
    </location>
</feature>
<evidence type="ECO:0000313" key="4">
    <source>
        <dbReference type="Proteomes" id="UP001174936"/>
    </source>
</evidence>
<evidence type="ECO:0000313" key="3">
    <source>
        <dbReference type="EMBL" id="KAK0655131.1"/>
    </source>
</evidence>
<name>A0AA40CXL2_9PEZI</name>
<feature type="compositionally biased region" description="Polar residues" evidence="2">
    <location>
        <begin position="587"/>
        <end position="611"/>
    </location>
</feature>
<reference evidence="3" key="1">
    <citation type="submission" date="2023-06" db="EMBL/GenBank/DDBJ databases">
        <title>Genome-scale phylogeny and comparative genomics of the fungal order Sordariales.</title>
        <authorList>
            <consortium name="Lawrence Berkeley National Laboratory"/>
            <person name="Hensen N."/>
            <person name="Bonometti L."/>
            <person name="Westerberg I."/>
            <person name="Brannstrom I.O."/>
            <person name="Guillou S."/>
            <person name="Cros-Aarteil S."/>
            <person name="Calhoun S."/>
            <person name="Haridas S."/>
            <person name="Kuo A."/>
            <person name="Mondo S."/>
            <person name="Pangilinan J."/>
            <person name="Riley R."/>
            <person name="Labutti K."/>
            <person name="Andreopoulos B."/>
            <person name="Lipzen A."/>
            <person name="Chen C."/>
            <person name="Yanf M."/>
            <person name="Daum C."/>
            <person name="Ng V."/>
            <person name="Clum A."/>
            <person name="Steindorff A."/>
            <person name="Ohm R."/>
            <person name="Martin F."/>
            <person name="Silar P."/>
            <person name="Natvig D."/>
            <person name="Lalanne C."/>
            <person name="Gautier V."/>
            <person name="Ament-Velasquez S.L."/>
            <person name="Kruys A."/>
            <person name="Hutchinson M.I."/>
            <person name="Powell A.J."/>
            <person name="Barry K."/>
            <person name="Miller A.N."/>
            <person name="Grigoriev I.V."/>
            <person name="Debuchy R."/>
            <person name="Gladieux P."/>
            <person name="Thoren M.H."/>
            <person name="Johannesson H."/>
        </authorList>
    </citation>
    <scope>NUCLEOTIDE SEQUENCE</scope>
    <source>
        <strain evidence="3">SMH2532-1</strain>
    </source>
</reference>
<comment type="caution">
    <text evidence="3">The sequence shown here is derived from an EMBL/GenBank/DDBJ whole genome shotgun (WGS) entry which is preliminary data.</text>
</comment>
<feature type="compositionally biased region" description="Polar residues" evidence="2">
    <location>
        <begin position="381"/>
        <end position="391"/>
    </location>
</feature>
<evidence type="ECO:0000256" key="2">
    <source>
        <dbReference type="SAM" id="MobiDB-lite"/>
    </source>
</evidence>
<feature type="compositionally biased region" description="Pro residues" evidence="2">
    <location>
        <begin position="316"/>
        <end position="325"/>
    </location>
</feature>
<evidence type="ECO:0000256" key="1">
    <source>
        <dbReference type="ARBA" id="ARBA00023242"/>
    </source>
</evidence>
<keyword evidence="4" id="KW-1185">Reference proteome</keyword>
<feature type="region of interest" description="Disordered" evidence="2">
    <location>
        <begin position="299"/>
        <end position="331"/>
    </location>
</feature>
<accession>A0AA40CXL2</accession>
<dbReference type="InterPro" id="IPR001138">
    <property type="entry name" value="Zn2Cys6_DnaBD"/>
</dbReference>
<dbReference type="AlphaFoldDB" id="A0AA40CXL2"/>